<name>A0A183BG61_9TREM</name>
<dbReference type="OrthoDB" id="6283029at2759"/>
<evidence type="ECO:0000313" key="4">
    <source>
        <dbReference type="Proteomes" id="UP000272942"/>
    </source>
</evidence>
<dbReference type="PROSITE" id="PS50878">
    <property type="entry name" value="RT_POL"/>
    <property type="match status" value="1"/>
</dbReference>
<evidence type="ECO:0000259" key="2">
    <source>
        <dbReference type="PROSITE" id="PS50878"/>
    </source>
</evidence>
<dbReference type="InterPro" id="IPR000477">
    <property type="entry name" value="RT_dom"/>
</dbReference>
<reference evidence="3 4" key="2">
    <citation type="submission" date="2018-11" db="EMBL/GenBank/DDBJ databases">
        <authorList>
            <consortium name="Pathogen Informatics"/>
        </authorList>
    </citation>
    <scope>NUCLEOTIDE SEQUENCE [LARGE SCALE GENOMIC DNA]</scope>
    <source>
        <strain evidence="3 4">Egypt</strain>
    </source>
</reference>
<feature type="domain" description="Reverse transcriptase" evidence="2">
    <location>
        <begin position="1"/>
        <end position="92"/>
    </location>
</feature>
<evidence type="ECO:0000256" key="1">
    <source>
        <dbReference type="SAM" id="SignalP"/>
    </source>
</evidence>
<organism evidence="5">
    <name type="scientific">Echinostoma caproni</name>
    <dbReference type="NCBI Taxonomy" id="27848"/>
    <lineage>
        <taxon>Eukaryota</taxon>
        <taxon>Metazoa</taxon>
        <taxon>Spiralia</taxon>
        <taxon>Lophotrochozoa</taxon>
        <taxon>Platyhelminthes</taxon>
        <taxon>Trematoda</taxon>
        <taxon>Digenea</taxon>
        <taxon>Plagiorchiida</taxon>
        <taxon>Echinostomata</taxon>
        <taxon>Echinostomatoidea</taxon>
        <taxon>Echinostomatidae</taxon>
        <taxon>Echinostoma</taxon>
    </lineage>
</organism>
<feature type="chain" id="PRO_5043138410" evidence="1">
    <location>
        <begin position="24"/>
        <end position="92"/>
    </location>
</feature>
<keyword evidence="1" id="KW-0732">Signal</keyword>
<accession>A0A183BG61</accession>
<protein>
    <submittedName>
        <fullName evidence="5">Reverse transcriptase domain-containing protein</fullName>
    </submittedName>
</protein>
<keyword evidence="4" id="KW-1185">Reference proteome</keyword>
<gene>
    <name evidence="3" type="ORF">ECPE_LOCUS18196</name>
</gene>
<reference evidence="5" key="1">
    <citation type="submission" date="2016-06" db="UniProtKB">
        <authorList>
            <consortium name="WormBaseParasite"/>
        </authorList>
    </citation>
    <scope>IDENTIFICATION</scope>
</reference>
<dbReference type="EMBL" id="UZAN01075595">
    <property type="protein sequence ID" value="VDP95790.1"/>
    <property type="molecule type" value="Genomic_DNA"/>
</dbReference>
<evidence type="ECO:0000313" key="3">
    <source>
        <dbReference type="EMBL" id="VDP95790.1"/>
    </source>
</evidence>
<dbReference type="AlphaFoldDB" id="A0A183BG61"/>
<proteinExistence type="predicted"/>
<dbReference type="Proteomes" id="UP000272942">
    <property type="component" value="Unassembled WGS sequence"/>
</dbReference>
<feature type="signal peptide" evidence="1">
    <location>
        <begin position="1"/>
        <end position="23"/>
    </location>
</feature>
<evidence type="ECO:0000313" key="5">
    <source>
        <dbReference type="WBParaSite" id="ECPE_0001824601-mRNA-1"/>
    </source>
</evidence>
<sequence length="92" mass="10263">MRSWLRNLHRLKLLPPCWQLLSAWYSAPSGVPQGSILSPLLFVVHVNELPGQLCGPSLMYADDIKIRRTIKNPNARSSLQADLNNLAQGVDT</sequence>
<dbReference type="WBParaSite" id="ECPE_0001824601-mRNA-1">
    <property type="protein sequence ID" value="ECPE_0001824601-mRNA-1"/>
    <property type="gene ID" value="ECPE_0001824601"/>
</dbReference>